<keyword evidence="3" id="KW-0050">Antiport</keyword>
<evidence type="ECO:0000313" key="11">
    <source>
        <dbReference type="EMBL" id="XAY06958.1"/>
    </source>
</evidence>
<dbReference type="InterPro" id="IPR006153">
    <property type="entry name" value="Cation/H_exchanger_TM"/>
</dbReference>
<name>A0AAU7AZ98_9ACTN</name>
<evidence type="ECO:0000256" key="5">
    <source>
        <dbReference type="ARBA" id="ARBA00022692"/>
    </source>
</evidence>
<protein>
    <submittedName>
        <fullName evidence="11">K(+)/H(+) antiporter NhaP2</fullName>
    </submittedName>
</protein>
<keyword evidence="5 9" id="KW-0812">Transmembrane</keyword>
<dbReference type="Pfam" id="PF02080">
    <property type="entry name" value="TrkA_C"/>
    <property type="match status" value="1"/>
</dbReference>
<dbReference type="PROSITE" id="PS51202">
    <property type="entry name" value="RCK_C"/>
    <property type="match status" value="1"/>
</dbReference>
<dbReference type="Gene3D" id="3.30.70.1450">
    <property type="entry name" value="Regulator of K+ conductance, C-terminal domain"/>
    <property type="match status" value="1"/>
</dbReference>
<accession>A0AAU7AZ98</accession>
<evidence type="ECO:0000256" key="1">
    <source>
        <dbReference type="ARBA" id="ARBA00004651"/>
    </source>
</evidence>
<evidence type="ECO:0000256" key="3">
    <source>
        <dbReference type="ARBA" id="ARBA00022449"/>
    </source>
</evidence>
<evidence type="ECO:0000256" key="7">
    <source>
        <dbReference type="ARBA" id="ARBA00023065"/>
    </source>
</evidence>
<dbReference type="PANTHER" id="PTHR32507">
    <property type="entry name" value="NA(+)/H(+) ANTIPORTER 1"/>
    <property type="match status" value="1"/>
</dbReference>
<dbReference type="InterPro" id="IPR036721">
    <property type="entry name" value="RCK_C_sf"/>
</dbReference>
<keyword evidence="6 9" id="KW-1133">Transmembrane helix</keyword>
<feature type="transmembrane region" description="Helical" evidence="9">
    <location>
        <begin position="295"/>
        <end position="318"/>
    </location>
</feature>
<reference evidence="11" key="1">
    <citation type="submission" date="2022-12" db="EMBL/GenBank/DDBJ databases">
        <title>Paraconexibacter alkalitolerans sp. nov. and Baekduia alba sp. nov., isolated from soil and emended description of the genera Paraconexibacter (Chun et al., 2020) and Baekduia (An et al., 2020).</title>
        <authorList>
            <person name="Vieira S."/>
            <person name="Huber K.J."/>
            <person name="Geppert A."/>
            <person name="Wolf J."/>
            <person name="Neumann-Schaal M."/>
            <person name="Muesken M."/>
            <person name="Overmann J."/>
        </authorList>
    </citation>
    <scope>NUCLEOTIDE SEQUENCE</scope>
    <source>
        <strain evidence="11">AEG42_29</strain>
    </source>
</reference>
<feature type="transmembrane region" description="Helical" evidence="9">
    <location>
        <begin position="91"/>
        <end position="112"/>
    </location>
</feature>
<feature type="transmembrane region" description="Helical" evidence="9">
    <location>
        <begin position="29"/>
        <end position="49"/>
    </location>
</feature>
<dbReference type="AlphaFoldDB" id="A0AAU7AZ98"/>
<dbReference type="GO" id="GO:0015297">
    <property type="term" value="F:antiporter activity"/>
    <property type="evidence" value="ECO:0007669"/>
    <property type="project" value="UniProtKB-KW"/>
</dbReference>
<keyword evidence="7" id="KW-0406">Ion transport</keyword>
<evidence type="ECO:0000259" key="10">
    <source>
        <dbReference type="PROSITE" id="PS51202"/>
    </source>
</evidence>
<feature type="transmembrane region" description="Helical" evidence="9">
    <location>
        <begin position="191"/>
        <end position="210"/>
    </location>
</feature>
<keyword evidence="4" id="KW-1003">Cell membrane</keyword>
<feature type="transmembrane region" description="Helical" evidence="9">
    <location>
        <begin position="217"/>
        <end position="235"/>
    </location>
</feature>
<dbReference type="SUPFAM" id="SSF116726">
    <property type="entry name" value="TrkA C-terminal domain-like"/>
    <property type="match status" value="1"/>
</dbReference>
<dbReference type="EMBL" id="CP114014">
    <property type="protein sequence ID" value="XAY06958.1"/>
    <property type="molecule type" value="Genomic_DNA"/>
</dbReference>
<keyword evidence="2" id="KW-0813">Transport</keyword>
<dbReference type="PANTHER" id="PTHR32507:SF7">
    <property type="entry name" value="K(+)_H(+) ANTIPORTER NHAP2"/>
    <property type="match status" value="1"/>
</dbReference>
<evidence type="ECO:0000256" key="4">
    <source>
        <dbReference type="ARBA" id="ARBA00022475"/>
    </source>
</evidence>
<evidence type="ECO:0000256" key="9">
    <source>
        <dbReference type="SAM" id="Phobius"/>
    </source>
</evidence>
<dbReference type="Gene3D" id="1.20.1530.20">
    <property type="match status" value="1"/>
</dbReference>
<evidence type="ECO:0000256" key="6">
    <source>
        <dbReference type="ARBA" id="ARBA00022989"/>
    </source>
</evidence>
<feature type="transmembrane region" description="Helical" evidence="9">
    <location>
        <begin position="360"/>
        <end position="383"/>
    </location>
</feature>
<comment type="subcellular location">
    <subcellularLocation>
        <location evidence="1">Cell membrane</location>
        <topology evidence="1">Multi-pass membrane protein</topology>
    </subcellularLocation>
</comment>
<dbReference type="Pfam" id="PF00999">
    <property type="entry name" value="Na_H_Exchanger"/>
    <property type="match status" value="1"/>
</dbReference>
<dbReference type="GO" id="GO:0008324">
    <property type="term" value="F:monoatomic cation transmembrane transporter activity"/>
    <property type="evidence" value="ECO:0007669"/>
    <property type="project" value="InterPro"/>
</dbReference>
<dbReference type="GO" id="GO:0005886">
    <property type="term" value="C:plasma membrane"/>
    <property type="evidence" value="ECO:0007669"/>
    <property type="project" value="UniProtKB-SubCell"/>
</dbReference>
<keyword evidence="8 9" id="KW-0472">Membrane</keyword>
<proteinExistence type="predicted"/>
<dbReference type="KEGG" id="parq:DSM112329_03836"/>
<dbReference type="NCBIfam" id="NF003715">
    <property type="entry name" value="PRK05326.1-2"/>
    <property type="match status" value="1"/>
</dbReference>
<gene>
    <name evidence="11" type="primary">nhaP2_2</name>
    <name evidence="11" type="ORF">DSM112329_03836</name>
</gene>
<dbReference type="InterPro" id="IPR006037">
    <property type="entry name" value="RCK_C"/>
</dbReference>
<sequence>MNTGELLLVTGTLLGAGIAASVLASRIRVPGLLLFLGLGMLLGSDGLALIKFSDYELTQRIGIIALVLILFEGGLAAGWNEIRPVLKPSLALATVGTALTAIGGGLIAAWLFDLSILEGMLLGSIVSCTDGAAIFSLLRGSTLRRRLARTLEGEAGFNDPVAILLVIGFVDWIEQPDYGLVDMLVAMGEEMAIGAVVGLLIGWLAVRALGSIRLSSAGLYPVASIAICTLAYGSADFIHGSGFLAVYLAGLAIGTSDLPAKRTIVTFHEGLAWVAQLAMFFTLGLLVFPSEFGDIALEGTVLAIAAVVVARPASVFVSTMFQGFEVREQLVLGWAGLRGAVPVVLATFPVLAGVPNSERFFNIVFFAVIVSTVLQGMTFEWFAKKLGVTTNVKAVPTPLTNAGAIRRLGAEVVEYEVLPDDAAVGVRVRDLQLPREALLNVIVRGEQAIPPRGSTEIAKGDRLHVLVRQEVAIEFSELLDLWRSGPLGPQPRPARAWRSMPSVSSIRPWQEDDGDPSRPQAINGLAVITRLRTRRDGVAGALVELEDGRYAVTGPVVIVGRPQAVTLNAQRRLQRAETHAEGAWWREVIGAVAATTRR</sequence>
<organism evidence="11">
    <name type="scientific">Paraconexibacter sp. AEG42_29</name>
    <dbReference type="NCBI Taxonomy" id="2997339"/>
    <lineage>
        <taxon>Bacteria</taxon>
        <taxon>Bacillati</taxon>
        <taxon>Actinomycetota</taxon>
        <taxon>Thermoleophilia</taxon>
        <taxon>Solirubrobacterales</taxon>
        <taxon>Paraconexibacteraceae</taxon>
        <taxon>Paraconexibacter</taxon>
    </lineage>
</organism>
<dbReference type="RefSeq" id="WP_354698171.1">
    <property type="nucleotide sequence ID" value="NZ_CP114014.1"/>
</dbReference>
<dbReference type="InterPro" id="IPR038770">
    <property type="entry name" value="Na+/solute_symporter_sf"/>
</dbReference>
<evidence type="ECO:0000256" key="2">
    <source>
        <dbReference type="ARBA" id="ARBA00022448"/>
    </source>
</evidence>
<feature type="transmembrane region" description="Helical" evidence="9">
    <location>
        <begin position="330"/>
        <end position="354"/>
    </location>
</feature>
<feature type="domain" description="RCK C-terminal" evidence="10">
    <location>
        <begin position="400"/>
        <end position="481"/>
    </location>
</feature>
<dbReference type="GO" id="GO:0006813">
    <property type="term" value="P:potassium ion transport"/>
    <property type="evidence" value="ECO:0007669"/>
    <property type="project" value="InterPro"/>
</dbReference>
<feature type="transmembrane region" description="Helical" evidence="9">
    <location>
        <begin position="61"/>
        <end position="79"/>
    </location>
</feature>
<dbReference type="GO" id="GO:1902600">
    <property type="term" value="P:proton transmembrane transport"/>
    <property type="evidence" value="ECO:0007669"/>
    <property type="project" value="InterPro"/>
</dbReference>
<dbReference type="NCBIfam" id="NF003716">
    <property type="entry name" value="PRK05326.1-3"/>
    <property type="match status" value="1"/>
</dbReference>
<feature type="transmembrane region" description="Helical" evidence="9">
    <location>
        <begin position="270"/>
        <end position="289"/>
    </location>
</feature>
<evidence type="ECO:0000256" key="8">
    <source>
        <dbReference type="ARBA" id="ARBA00023136"/>
    </source>
</evidence>
<feature type="transmembrane region" description="Helical" evidence="9">
    <location>
        <begin position="119"/>
        <end position="138"/>
    </location>
</feature>